<dbReference type="InterPro" id="IPR012340">
    <property type="entry name" value="NA-bd_OB-fold"/>
</dbReference>
<evidence type="ECO:0000256" key="4">
    <source>
        <dbReference type="ARBA" id="ARBA00023136"/>
    </source>
</evidence>
<keyword evidence="4 5" id="KW-0472">Membrane</keyword>
<accession>A0A6M6E8V9</accession>
<feature type="transmembrane region" description="Helical" evidence="5">
    <location>
        <begin position="7"/>
        <end position="33"/>
    </location>
</feature>
<evidence type="ECO:0000313" key="7">
    <source>
        <dbReference type="EMBL" id="QJX80858.1"/>
    </source>
</evidence>
<dbReference type="InterPro" id="IPR052165">
    <property type="entry name" value="Membrane_assoc_protease"/>
</dbReference>
<evidence type="ECO:0000313" key="8">
    <source>
        <dbReference type="Proteomes" id="UP000501076"/>
    </source>
</evidence>
<keyword evidence="2 5" id="KW-0812">Transmembrane</keyword>
<dbReference type="PANTHER" id="PTHR33507">
    <property type="entry name" value="INNER MEMBRANE PROTEIN YBBJ"/>
    <property type="match status" value="1"/>
</dbReference>
<proteinExistence type="predicted"/>
<gene>
    <name evidence="7" type="ORF">FDZ14_32735</name>
</gene>
<sequence>MEIWLVLAVLFLIIEFSTPGLFFGLFFAVASFITYFISLILTDNFWFLVTTFALLSIVAIFSLRPVFIKRFKINETVRPSNIEAFIMKEGVVTEKIDANKKGRVNVESESWLAKSLNNTDIKEGTIVKIEIIDGTTLVVYPKE</sequence>
<evidence type="ECO:0000256" key="1">
    <source>
        <dbReference type="ARBA" id="ARBA00004141"/>
    </source>
</evidence>
<dbReference type="EMBL" id="CP045273">
    <property type="protein sequence ID" value="QJX80858.1"/>
    <property type="molecule type" value="Genomic_DNA"/>
</dbReference>
<comment type="subcellular location">
    <subcellularLocation>
        <location evidence="1">Membrane</location>
        <topology evidence="1">Multi-pass membrane protein</topology>
    </subcellularLocation>
</comment>
<keyword evidence="7" id="KW-0614">Plasmid</keyword>
<dbReference type="PANTHER" id="PTHR33507:SF3">
    <property type="entry name" value="INNER MEMBRANE PROTEIN YBBJ"/>
    <property type="match status" value="1"/>
</dbReference>
<feature type="transmembrane region" description="Helical" evidence="5">
    <location>
        <begin position="45"/>
        <end position="63"/>
    </location>
</feature>
<name>A0A6M6E8V9_PRIMG</name>
<organism evidence="7 8">
    <name type="scientific">Priestia megaterium</name>
    <name type="common">Bacillus megaterium</name>
    <dbReference type="NCBI Taxonomy" id="1404"/>
    <lineage>
        <taxon>Bacteria</taxon>
        <taxon>Bacillati</taxon>
        <taxon>Bacillota</taxon>
        <taxon>Bacilli</taxon>
        <taxon>Bacillales</taxon>
        <taxon>Bacillaceae</taxon>
        <taxon>Priestia</taxon>
    </lineage>
</organism>
<protein>
    <recommendedName>
        <fullName evidence="6">NfeD-like C-terminal domain-containing protein</fullName>
    </recommendedName>
</protein>
<dbReference type="GO" id="GO:0005886">
    <property type="term" value="C:plasma membrane"/>
    <property type="evidence" value="ECO:0007669"/>
    <property type="project" value="TreeGrafter"/>
</dbReference>
<keyword evidence="3 5" id="KW-1133">Transmembrane helix</keyword>
<evidence type="ECO:0000256" key="5">
    <source>
        <dbReference type="SAM" id="Phobius"/>
    </source>
</evidence>
<evidence type="ECO:0000256" key="3">
    <source>
        <dbReference type="ARBA" id="ARBA00022989"/>
    </source>
</evidence>
<dbReference type="Gene3D" id="2.40.50.140">
    <property type="entry name" value="Nucleic acid-binding proteins"/>
    <property type="match status" value="1"/>
</dbReference>
<evidence type="ECO:0000256" key="2">
    <source>
        <dbReference type="ARBA" id="ARBA00022692"/>
    </source>
</evidence>
<dbReference type="AlphaFoldDB" id="A0A6M6E8V9"/>
<evidence type="ECO:0000259" key="6">
    <source>
        <dbReference type="Pfam" id="PF01957"/>
    </source>
</evidence>
<dbReference type="InterPro" id="IPR002810">
    <property type="entry name" value="NfeD-like_C"/>
</dbReference>
<dbReference type="RefSeq" id="WP_171778857.1">
    <property type="nucleotide sequence ID" value="NZ_CP045273.1"/>
</dbReference>
<geneLocation type="plasmid" evidence="8">
    <name>pfdu301a</name>
</geneLocation>
<dbReference type="Pfam" id="PF01957">
    <property type="entry name" value="NfeD"/>
    <property type="match status" value="1"/>
</dbReference>
<reference evidence="7 8" key="1">
    <citation type="submission" date="2019-10" db="EMBL/GenBank/DDBJ databases">
        <title>Complete genome sequences for adaption low water activity.</title>
        <authorList>
            <person name="Zhao L."/>
            <person name="Zhong J."/>
        </authorList>
    </citation>
    <scope>NUCLEOTIDE SEQUENCE [LARGE SCALE GENOMIC DNA]</scope>
    <source>
        <strain evidence="7 8">FDU301</strain>
        <plasmid evidence="8">pfdu301a</plasmid>
    </source>
</reference>
<dbReference type="Proteomes" id="UP000501076">
    <property type="component" value="Plasmid pFDU301A"/>
</dbReference>
<feature type="domain" description="NfeD-like C-terminal" evidence="6">
    <location>
        <begin position="83"/>
        <end position="141"/>
    </location>
</feature>